<evidence type="ECO:0000313" key="2">
    <source>
        <dbReference type="EMBL" id="KAF2876422.1"/>
    </source>
</evidence>
<dbReference type="Pfam" id="PF10311">
    <property type="entry name" value="Ilm1"/>
    <property type="match status" value="1"/>
</dbReference>
<dbReference type="Proteomes" id="UP000481861">
    <property type="component" value="Unassembled WGS sequence"/>
</dbReference>
<keyword evidence="3" id="KW-1185">Reference proteome</keyword>
<proteinExistence type="predicted"/>
<sequence>MAIISAYTIIRGLALFHLALAVFFLKSPQTIADQNVVFILGEAMRLPTPREFSKPSPVTAIVAVLFAFLGLTDLTAVSLPEELADTYWGTQTPVRLSFLFILTGYTYLFKEGGLLASRGAAYTVNAGDYLKNSMVFTWGFLELSAWFWVFVTLRDERRQRGIRLLQKRKAEHALYN</sequence>
<feature type="transmembrane region" description="Helical" evidence="1">
    <location>
        <begin position="135"/>
        <end position="153"/>
    </location>
</feature>
<dbReference type="AlphaFoldDB" id="A0A7C8MLQ6"/>
<protein>
    <submittedName>
        <fullName evidence="2">Increased loss of mitochondrial DNA protein 1</fullName>
    </submittedName>
</protein>
<accession>A0A7C8MLQ6</accession>
<organism evidence="2 3">
    <name type="scientific">Massariosphaeria phaeospora</name>
    <dbReference type="NCBI Taxonomy" id="100035"/>
    <lineage>
        <taxon>Eukaryota</taxon>
        <taxon>Fungi</taxon>
        <taxon>Dikarya</taxon>
        <taxon>Ascomycota</taxon>
        <taxon>Pezizomycotina</taxon>
        <taxon>Dothideomycetes</taxon>
        <taxon>Pleosporomycetidae</taxon>
        <taxon>Pleosporales</taxon>
        <taxon>Pleosporales incertae sedis</taxon>
        <taxon>Massariosphaeria</taxon>
    </lineage>
</organism>
<keyword evidence="1" id="KW-0472">Membrane</keyword>
<evidence type="ECO:0000256" key="1">
    <source>
        <dbReference type="SAM" id="Phobius"/>
    </source>
</evidence>
<feature type="transmembrane region" description="Helical" evidence="1">
    <location>
        <begin position="56"/>
        <end position="80"/>
    </location>
</feature>
<keyword evidence="1" id="KW-1133">Transmembrane helix</keyword>
<name>A0A7C8MLQ6_9PLEO</name>
<dbReference type="PANTHER" id="PTHR28029:SF1">
    <property type="entry name" value="PROTEIN ILM1"/>
    <property type="match status" value="1"/>
</dbReference>
<gene>
    <name evidence="2" type="ORF">BDV95DRAFT_225294</name>
</gene>
<dbReference type="PANTHER" id="PTHR28029">
    <property type="entry name" value="PROTEIN ILM1"/>
    <property type="match status" value="1"/>
</dbReference>
<feature type="transmembrane region" description="Helical" evidence="1">
    <location>
        <begin position="92"/>
        <end position="109"/>
    </location>
</feature>
<reference evidence="2 3" key="1">
    <citation type="submission" date="2020-01" db="EMBL/GenBank/DDBJ databases">
        <authorList>
            <consortium name="DOE Joint Genome Institute"/>
            <person name="Haridas S."/>
            <person name="Albert R."/>
            <person name="Binder M."/>
            <person name="Bloem J."/>
            <person name="Labutti K."/>
            <person name="Salamov A."/>
            <person name="Andreopoulos B."/>
            <person name="Baker S.E."/>
            <person name="Barry K."/>
            <person name="Bills G."/>
            <person name="Bluhm B.H."/>
            <person name="Cannon C."/>
            <person name="Castanera R."/>
            <person name="Culley D.E."/>
            <person name="Daum C."/>
            <person name="Ezra D."/>
            <person name="Gonzalez J.B."/>
            <person name="Henrissat B."/>
            <person name="Kuo A."/>
            <person name="Liang C."/>
            <person name="Lipzen A."/>
            <person name="Lutzoni F."/>
            <person name="Magnuson J."/>
            <person name="Mondo S."/>
            <person name="Nolan M."/>
            <person name="Ohm R."/>
            <person name="Pangilinan J."/>
            <person name="Park H.-J.H."/>
            <person name="Ramirez L."/>
            <person name="Alfaro M."/>
            <person name="Sun H."/>
            <person name="Tritt A."/>
            <person name="Yoshinaga Y."/>
            <person name="Zwiers L.-H.L."/>
            <person name="Turgeon B.G."/>
            <person name="Goodwin S.B."/>
            <person name="Spatafora J.W."/>
            <person name="Crous P.W."/>
            <person name="Grigoriev I.V."/>
        </authorList>
    </citation>
    <scope>NUCLEOTIDE SEQUENCE [LARGE SCALE GENOMIC DNA]</scope>
    <source>
        <strain evidence="2 3">CBS 611.86</strain>
    </source>
</reference>
<dbReference type="OrthoDB" id="5299849at2759"/>
<dbReference type="InterPro" id="IPR018815">
    <property type="entry name" value="Incr_loss_mito_DNA_1"/>
</dbReference>
<dbReference type="EMBL" id="JAADJZ010000003">
    <property type="protein sequence ID" value="KAF2876422.1"/>
    <property type="molecule type" value="Genomic_DNA"/>
</dbReference>
<keyword evidence="1" id="KW-0812">Transmembrane</keyword>
<comment type="caution">
    <text evidence="2">The sequence shown here is derived from an EMBL/GenBank/DDBJ whole genome shotgun (WGS) entry which is preliminary data.</text>
</comment>
<evidence type="ECO:0000313" key="3">
    <source>
        <dbReference type="Proteomes" id="UP000481861"/>
    </source>
</evidence>